<name>A0ABV0YR01_9TELE</name>
<feature type="transmembrane region" description="Helical" evidence="1">
    <location>
        <begin position="49"/>
        <end position="68"/>
    </location>
</feature>
<gene>
    <name evidence="2" type="ORF">AMECASPLE_022514</name>
</gene>
<evidence type="ECO:0000313" key="3">
    <source>
        <dbReference type="Proteomes" id="UP001469553"/>
    </source>
</evidence>
<keyword evidence="1" id="KW-0812">Transmembrane</keyword>
<comment type="caution">
    <text evidence="2">The sequence shown here is derived from an EMBL/GenBank/DDBJ whole genome shotgun (WGS) entry which is preliminary data.</text>
</comment>
<dbReference type="EMBL" id="JAHRIP010039632">
    <property type="protein sequence ID" value="MEQ2296201.1"/>
    <property type="molecule type" value="Genomic_DNA"/>
</dbReference>
<keyword evidence="1" id="KW-1133">Transmembrane helix</keyword>
<reference evidence="2 3" key="1">
    <citation type="submission" date="2021-06" db="EMBL/GenBank/DDBJ databases">
        <authorList>
            <person name="Palmer J.M."/>
        </authorList>
    </citation>
    <scope>NUCLEOTIDE SEQUENCE [LARGE SCALE GENOMIC DNA]</scope>
    <source>
        <strain evidence="2 3">AS_MEX2019</strain>
        <tissue evidence="2">Muscle</tissue>
    </source>
</reference>
<evidence type="ECO:0000256" key="1">
    <source>
        <dbReference type="SAM" id="Phobius"/>
    </source>
</evidence>
<protein>
    <submittedName>
        <fullName evidence="2">Uncharacterized protein</fullName>
    </submittedName>
</protein>
<keyword evidence="1" id="KW-0472">Membrane</keyword>
<organism evidence="2 3">
    <name type="scientific">Ameca splendens</name>
    <dbReference type="NCBI Taxonomy" id="208324"/>
    <lineage>
        <taxon>Eukaryota</taxon>
        <taxon>Metazoa</taxon>
        <taxon>Chordata</taxon>
        <taxon>Craniata</taxon>
        <taxon>Vertebrata</taxon>
        <taxon>Euteleostomi</taxon>
        <taxon>Actinopterygii</taxon>
        <taxon>Neopterygii</taxon>
        <taxon>Teleostei</taxon>
        <taxon>Neoteleostei</taxon>
        <taxon>Acanthomorphata</taxon>
        <taxon>Ovalentaria</taxon>
        <taxon>Atherinomorphae</taxon>
        <taxon>Cyprinodontiformes</taxon>
        <taxon>Goodeidae</taxon>
        <taxon>Ameca</taxon>
    </lineage>
</organism>
<dbReference type="Proteomes" id="UP001469553">
    <property type="component" value="Unassembled WGS sequence"/>
</dbReference>
<proteinExistence type="predicted"/>
<sequence>MLFSRAPPRVLLAFTPQGCSKGCTAIHQGSSCMGSSFQWTQSSSEDFWVQWIGFKSFIVGSSLLNYFFPY</sequence>
<evidence type="ECO:0000313" key="2">
    <source>
        <dbReference type="EMBL" id="MEQ2296201.1"/>
    </source>
</evidence>
<accession>A0ABV0YR01</accession>
<keyword evidence="3" id="KW-1185">Reference proteome</keyword>